<evidence type="ECO:0000256" key="2">
    <source>
        <dbReference type="ARBA" id="ARBA00023157"/>
    </source>
</evidence>
<sequence length="261" mass="29198">MVNVNPGLLITFAFGTLSLEHHDNCNFDYLEVKLVTSWIHFKGVFCAYVLKCLSFRIYFVDQRRTAPRRPGSGKILHGILSFQMLIKQFIGVIYILKVSSHIANVVNSERNMMLGSTTGFKWAKPGVLQYWDELLECCGETLTEPTGSFTSPGHPTDYPHGANCTWYISVEPGNLIRLSFTTFNLEYHTNCAYDYVDTFDDLGHRHPLIEDLFCGRSVPPSLTSTDSLMTVLLVSDSSLSAEGFSAEYVSINASTGIILLQ</sequence>
<keyword evidence="2" id="KW-1015">Disulfide bond</keyword>
<dbReference type="SMART" id="SM00042">
    <property type="entry name" value="CUB"/>
    <property type="match status" value="1"/>
</dbReference>
<evidence type="ECO:0000256" key="3">
    <source>
        <dbReference type="PROSITE-ProRule" id="PRU00059"/>
    </source>
</evidence>
<evidence type="ECO:0000259" key="4">
    <source>
        <dbReference type="PROSITE" id="PS01180"/>
    </source>
</evidence>
<accession>A0A673JJD7</accession>
<evidence type="ECO:0000313" key="5">
    <source>
        <dbReference type="Ensembl" id="ENSSRHP00000053273.1"/>
    </source>
</evidence>
<dbReference type="SUPFAM" id="SSF49854">
    <property type="entry name" value="Spermadhesin, CUB domain"/>
    <property type="match status" value="2"/>
</dbReference>
<feature type="domain" description="CUB" evidence="4">
    <location>
        <begin position="138"/>
        <end position="251"/>
    </location>
</feature>
<dbReference type="Proteomes" id="UP000472270">
    <property type="component" value="Unassembled WGS sequence"/>
</dbReference>
<proteinExistence type="predicted"/>
<keyword evidence="1" id="KW-0677">Repeat</keyword>
<dbReference type="AlphaFoldDB" id="A0A673JJD7"/>
<comment type="caution">
    <text evidence="3">Lacks conserved residue(s) required for the propagation of feature annotation.</text>
</comment>
<name>A0A673JJD7_9TELE</name>
<protein>
    <recommendedName>
        <fullName evidence="4">CUB domain-containing protein</fullName>
    </recommendedName>
</protein>
<dbReference type="PANTHER" id="PTHR24251:SF37">
    <property type="entry name" value="CUB DOMAIN-CONTAINING PROTEIN"/>
    <property type="match status" value="1"/>
</dbReference>
<dbReference type="Gene3D" id="2.60.120.290">
    <property type="entry name" value="Spermadhesin, CUB domain"/>
    <property type="match status" value="1"/>
</dbReference>
<organism evidence="5 6">
    <name type="scientific">Sinocyclocheilus rhinocerous</name>
    <dbReference type="NCBI Taxonomy" id="307959"/>
    <lineage>
        <taxon>Eukaryota</taxon>
        <taxon>Metazoa</taxon>
        <taxon>Chordata</taxon>
        <taxon>Craniata</taxon>
        <taxon>Vertebrata</taxon>
        <taxon>Euteleostomi</taxon>
        <taxon>Actinopterygii</taxon>
        <taxon>Neopterygii</taxon>
        <taxon>Teleostei</taxon>
        <taxon>Ostariophysi</taxon>
        <taxon>Cypriniformes</taxon>
        <taxon>Cyprinidae</taxon>
        <taxon>Cyprininae</taxon>
        <taxon>Sinocyclocheilus</taxon>
    </lineage>
</organism>
<dbReference type="Pfam" id="PF00431">
    <property type="entry name" value="CUB"/>
    <property type="match status" value="1"/>
</dbReference>
<dbReference type="FunFam" id="2.60.120.290:FF:000005">
    <property type="entry name" value="Procollagen C-endopeptidase enhancer 1"/>
    <property type="match status" value="1"/>
</dbReference>
<reference evidence="5" key="1">
    <citation type="submission" date="2025-08" db="UniProtKB">
        <authorList>
            <consortium name="Ensembl"/>
        </authorList>
    </citation>
    <scope>IDENTIFICATION</scope>
</reference>
<dbReference type="InterPro" id="IPR035914">
    <property type="entry name" value="Sperma_CUB_dom_sf"/>
</dbReference>
<dbReference type="CDD" id="cd00041">
    <property type="entry name" value="CUB"/>
    <property type="match status" value="1"/>
</dbReference>
<dbReference type="PROSITE" id="PS01180">
    <property type="entry name" value="CUB"/>
    <property type="match status" value="1"/>
</dbReference>
<reference evidence="5" key="2">
    <citation type="submission" date="2025-09" db="UniProtKB">
        <authorList>
            <consortium name="Ensembl"/>
        </authorList>
    </citation>
    <scope>IDENTIFICATION</scope>
</reference>
<dbReference type="PANTHER" id="PTHR24251">
    <property type="entry name" value="OVOCHYMASE-RELATED"/>
    <property type="match status" value="1"/>
</dbReference>
<gene>
    <name evidence="5" type="primary">cubn</name>
</gene>
<dbReference type="InterPro" id="IPR000859">
    <property type="entry name" value="CUB_dom"/>
</dbReference>
<dbReference type="Ensembl" id="ENSSRHT00000054769.1">
    <property type="protein sequence ID" value="ENSSRHP00000053273.1"/>
    <property type="gene ID" value="ENSSRHG00000026781.1"/>
</dbReference>
<keyword evidence="6" id="KW-1185">Reference proteome</keyword>
<evidence type="ECO:0000256" key="1">
    <source>
        <dbReference type="ARBA" id="ARBA00022737"/>
    </source>
</evidence>
<evidence type="ECO:0000313" key="6">
    <source>
        <dbReference type="Proteomes" id="UP000472270"/>
    </source>
</evidence>